<dbReference type="InterPro" id="IPR000305">
    <property type="entry name" value="GIY-YIG_endonuc"/>
</dbReference>
<evidence type="ECO:0000259" key="1">
    <source>
        <dbReference type="PROSITE" id="PS50164"/>
    </source>
</evidence>
<gene>
    <name evidence="2" type="ORF">ACFOUP_08060</name>
</gene>
<dbReference type="PROSITE" id="PS50164">
    <property type="entry name" value="GIY_YIG"/>
    <property type="match status" value="1"/>
</dbReference>
<dbReference type="RefSeq" id="WP_290295112.1">
    <property type="nucleotide sequence ID" value="NZ_JAKZGR010000001.1"/>
</dbReference>
<dbReference type="Pfam" id="PF01541">
    <property type="entry name" value="GIY-YIG"/>
    <property type="match status" value="1"/>
</dbReference>
<dbReference type="SUPFAM" id="SSF82771">
    <property type="entry name" value="GIY-YIG endonuclease"/>
    <property type="match status" value="1"/>
</dbReference>
<evidence type="ECO:0000313" key="2">
    <source>
        <dbReference type="EMBL" id="MFC3976326.1"/>
    </source>
</evidence>
<sequence>MLYSKSVDRYYIGYSIDILSRLDQHNRHVFKGAFTDRAEDWEIFHTIVCMSERQAKLIEKHIKKNKSRTYLENLKQHPEISIKLLEKY</sequence>
<organism evidence="2 3">
    <name type="scientific">Belliella kenyensis</name>
    <dbReference type="NCBI Taxonomy" id="1472724"/>
    <lineage>
        <taxon>Bacteria</taxon>
        <taxon>Pseudomonadati</taxon>
        <taxon>Bacteroidota</taxon>
        <taxon>Cytophagia</taxon>
        <taxon>Cytophagales</taxon>
        <taxon>Cyclobacteriaceae</taxon>
        <taxon>Belliella</taxon>
    </lineage>
</organism>
<proteinExistence type="predicted"/>
<dbReference type="InterPro" id="IPR035901">
    <property type="entry name" value="GIY-YIG_endonuc_sf"/>
</dbReference>
<dbReference type="Gene3D" id="3.40.1440.10">
    <property type="entry name" value="GIY-YIG endonuclease"/>
    <property type="match status" value="1"/>
</dbReference>
<dbReference type="Proteomes" id="UP001595766">
    <property type="component" value="Unassembled WGS sequence"/>
</dbReference>
<keyword evidence="3" id="KW-1185">Reference proteome</keyword>
<feature type="domain" description="GIY-YIG" evidence="1">
    <location>
        <begin position="1"/>
        <end position="73"/>
    </location>
</feature>
<comment type="caution">
    <text evidence="2">The sequence shown here is derived from an EMBL/GenBank/DDBJ whole genome shotgun (WGS) entry which is preliminary data.</text>
</comment>
<evidence type="ECO:0000313" key="3">
    <source>
        <dbReference type="Proteomes" id="UP001595766"/>
    </source>
</evidence>
<dbReference type="EMBL" id="JBHSAV010000023">
    <property type="protein sequence ID" value="MFC3976326.1"/>
    <property type="molecule type" value="Genomic_DNA"/>
</dbReference>
<reference evidence="3" key="1">
    <citation type="journal article" date="2019" name="Int. J. Syst. Evol. Microbiol.">
        <title>The Global Catalogue of Microorganisms (GCM) 10K type strain sequencing project: providing services to taxonomists for standard genome sequencing and annotation.</title>
        <authorList>
            <consortium name="The Broad Institute Genomics Platform"/>
            <consortium name="The Broad Institute Genome Sequencing Center for Infectious Disease"/>
            <person name="Wu L."/>
            <person name="Ma J."/>
        </authorList>
    </citation>
    <scope>NUCLEOTIDE SEQUENCE [LARGE SCALE GENOMIC DNA]</scope>
    <source>
        <strain evidence="3">CECT 8551</strain>
    </source>
</reference>
<accession>A0ABV8EKH4</accession>
<protein>
    <submittedName>
        <fullName evidence="2">GIY-YIG nuclease family protein</fullName>
    </submittedName>
</protein>
<name>A0ABV8EKH4_9BACT</name>